<name>A0ABS7R0C2_9ACTN</name>
<dbReference type="InterPro" id="IPR050039">
    <property type="entry name" value="MAB_1171c-like"/>
</dbReference>
<gene>
    <name evidence="3" type="ORF">K7472_26500</name>
</gene>
<keyword evidence="1" id="KW-0812">Transmembrane</keyword>
<dbReference type="Proteomes" id="UP001198565">
    <property type="component" value="Unassembled WGS sequence"/>
</dbReference>
<proteinExistence type="predicted"/>
<dbReference type="InterPro" id="IPR046675">
    <property type="entry name" value="DUF6545"/>
</dbReference>
<dbReference type="EMBL" id="JAINVZ010000023">
    <property type="protein sequence ID" value="MBY8888364.1"/>
    <property type="molecule type" value="Genomic_DNA"/>
</dbReference>
<comment type="caution">
    <text evidence="3">The sequence shown here is derived from an EMBL/GenBank/DDBJ whole genome shotgun (WGS) entry which is preliminary data.</text>
</comment>
<accession>A0ABS7R0C2</accession>
<evidence type="ECO:0000259" key="2">
    <source>
        <dbReference type="Pfam" id="PF20182"/>
    </source>
</evidence>
<feature type="transmembrane region" description="Helical" evidence="1">
    <location>
        <begin position="117"/>
        <end position="134"/>
    </location>
</feature>
<feature type="transmembrane region" description="Helical" evidence="1">
    <location>
        <begin position="188"/>
        <end position="208"/>
    </location>
</feature>
<feature type="transmembrane region" description="Helical" evidence="1">
    <location>
        <begin position="35"/>
        <end position="58"/>
    </location>
</feature>
<feature type="domain" description="DUF6545" evidence="2">
    <location>
        <begin position="259"/>
        <end position="393"/>
    </location>
</feature>
<organism evidence="3 4">
    <name type="scientific">Streptantibioticus parmotrematis</name>
    <dbReference type="NCBI Taxonomy" id="2873249"/>
    <lineage>
        <taxon>Bacteria</taxon>
        <taxon>Bacillati</taxon>
        <taxon>Actinomycetota</taxon>
        <taxon>Actinomycetes</taxon>
        <taxon>Kitasatosporales</taxon>
        <taxon>Streptomycetaceae</taxon>
        <taxon>Streptantibioticus</taxon>
    </lineage>
</organism>
<sequence length="417" mass="43912">MVELIAYVAAAVLAGFGGYRVLLARGSGADPAQRYVCGFALCLGVSFVLLTPATLAWLDAVLPGVVVELAGDSVKTAGLSFLALLALSLTNETPYAPGGVAAGPGPDPVRPDLRHHVLVAIAVQLVSAVLLLGAEPSMRGGSMAVHGPAARILLSSYDALFTCYAIWCLLVLTRVIVPHMRRAGPGPLRFGLELTTAAIVVGALWTAWSLDDVADVLAGGVQDGGEDTLSNVLGVICAVLTVSGATVTLWGTRLATPLRWLRAHRRHRALEPLWSALHAELPEIALAPGRPSRRLPPWRAEFALYRRIIEIHDAALALRPYHDPHVASWIADRDPAGPGGAVVEAAVLAAALENRRHGRRHVDDPDAGHPAPTLPGTIDAEALWLVQVAEAFRASPVTAYVRGQAARTALTGAARED</sequence>
<feature type="transmembrane region" description="Helical" evidence="1">
    <location>
        <begin position="78"/>
        <end position="96"/>
    </location>
</feature>
<feature type="transmembrane region" description="Helical" evidence="1">
    <location>
        <begin position="6"/>
        <end position="23"/>
    </location>
</feature>
<keyword evidence="1" id="KW-0472">Membrane</keyword>
<dbReference type="NCBIfam" id="NF042915">
    <property type="entry name" value="MAB_1171c_fam"/>
    <property type="match status" value="1"/>
</dbReference>
<dbReference type="Pfam" id="PF20182">
    <property type="entry name" value="DUF6545"/>
    <property type="match status" value="1"/>
</dbReference>
<protein>
    <recommendedName>
        <fullName evidence="2">DUF6545 domain-containing protein</fullName>
    </recommendedName>
</protein>
<evidence type="ECO:0000256" key="1">
    <source>
        <dbReference type="SAM" id="Phobius"/>
    </source>
</evidence>
<keyword evidence="1" id="KW-1133">Transmembrane helix</keyword>
<keyword evidence="4" id="KW-1185">Reference proteome</keyword>
<dbReference type="RefSeq" id="WP_222981082.1">
    <property type="nucleotide sequence ID" value="NZ_JAINVZ010000023.1"/>
</dbReference>
<evidence type="ECO:0000313" key="3">
    <source>
        <dbReference type="EMBL" id="MBY8888364.1"/>
    </source>
</evidence>
<feature type="transmembrane region" description="Helical" evidence="1">
    <location>
        <begin position="228"/>
        <end position="252"/>
    </location>
</feature>
<feature type="transmembrane region" description="Helical" evidence="1">
    <location>
        <begin position="154"/>
        <end position="176"/>
    </location>
</feature>
<evidence type="ECO:0000313" key="4">
    <source>
        <dbReference type="Proteomes" id="UP001198565"/>
    </source>
</evidence>
<reference evidence="3 4" key="1">
    <citation type="submission" date="2021-08" db="EMBL/GenBank/DDBJ databases">
        <title>Streptomyces sp. PTM05 isolated from lichen.</title>
        <authorList>
            <person name="Somphong A."/>
            <person name="Phongsopitanun W."/>
            <person name="Tanasupawat S."/>
        </authorList>
    </citation>
    <scope>NUCLEOTIDE SEQUENCE [LARGE SCALE GENOMIC DNA]</scope>
    <source>
        <strain evidence="3 4">Ptm05</strain>
    </source>
</reference>